<feature type="domain" description="W2" evidence="2">
    <location>
        <begin position="255"/>
        <end position="445"/>
    </location>
</feature>
<comment type="caution">
    <text evidence="3">The sequence shown here is derived from an EMBL/GenBank/DDBJ whole genome shotgun (WGS) entry which is preliminary data.</text>
</comment>
<gene>
    <name evidence="3" type="ORF">MVEN_00536300</name>
</gene>
<sequence length="447" mass="50060">MSSQQSSAAKPSLQGVRIKARKGAVKAQAKHEPTGNTHRPLVAPFLNFLQSLGTNFISTSKPFPRATLTRFQQNSPRQALPSNSSNMQMLSSRLYSSAALSSPAAAISMTVHPSPPFTIFNAKEPAEVDDLKKYIEVLNKLIRRYKYLQKPLEESALPGLLQYIHRWSPAQKDKLALATGLLLSQGLANASCLQSLTKDHLVKDYVSVSVVTLIFRAYLVDQSMDHLAGTLKRGGIKDLLLFFPPNKRTSKELEDHFKKAGLPAVAEWWAKKQYAVVKEGIVKDLQELCEREEPAEQVGFPSRLVSTFPALNWIFVQIVSAIKARQEEAPIPEAELVHARPDQIEGLALREVGKYTPVLQPFCNGAKTEVALINVVQVYCYEDTRIIKAFPQILKVLYNKDCISDQAIIYWHQKGAKPQGKQHFLKSTEPLVKFLQEQEDDSDEEEE</sequence>
<dbReference type="PROSITE" id="PS51363">
    <property type="entry name" value="W2"/>
    <property type="match status" value="1"/>
</dbReference>
<evidence type="ECO:0000313" key="3">
    <source>
        <dbReference type="EMBL" id="KAF7361914.1"/>
    </source>
</evidence>
<dbReference type="InterPro" id="IPR016024">
    <property type="entry name" value="ARM-type_fold"/>
</dbReference>
<feature type="region of interest" description="Disordered" evidence="1">
    <location>
        <begin position="1"/>
        <end position="38"/>
    </location>
</feature>
<dbReference type="InterPro" id="IPR057397">
    <property type="entry name" value="HEAT_5MP1_2"/>
</dbReference>
<dbReference type="InterPro" id="IPR003307">
    <property type="entry name" value="W2_domain"/>
</dbReference>
<proteinExistence type="predicted"/>
<evidence type="ECO:0000259" key="2">
    <source>
        <dbReference type="PROSITE" id="PS51363"/>
    </source>
</evidence>
<dbReference type="Gene3D" id="1.25.40.180">
    <property type="match status" value="1"/>
</dbReference>
<keyword evidence="4" id="KW-1185">Reference proteome</keyword>
<dbReference type="PANTHER" id="PTHR14208">
    <property type="entry name" value="BASIC LEUCINE ZIPPER AND W2 DOMAIN-CONTAINING PROTEIN"/>
    <property type="match status" value="1"/>
</dbReference>
<reference evidence="3" key="1">
    <citation type="submission" date="2020-05" db="EMBL/GenBank/DDBJ databases">
        <title>Mycena genomes resolve the evolution of fungal bioluminescence.</title>
        <authorList>
            <person name="Tsai I.J."/>
        </authorList>
    </citation>
    <scope>NUCLEOTIDE SEQUENCE</scope>
    <source>
        <strain evidence="3">CCC161011</strain>
    </source>
</reference>
<dbReference type="PANTHER" id="PTHR14208:SF2">
    <property type="entry name" value="PROTEIN KRASAVIETZ"/>
    <property type="match status" value="1"/>
</dbReference>
<accession>A0A8H7D4H8</accession>
<dbReference type="EMBL" id="JACAZI010000004">
    <property type="protein sequence ID" value="KAF7361914.1"/>
    <property type="molecule type" value="Genomic_DNA"/>
</dbReference>
<dbReference type="AlphaFoldDB" id="A0A8H7D4H8"/>
<dbReference type="Pfam" id="PF25504">
    <property type="entry name" value="HEAT_5MP1_2"/>
    <property type="match status" value="1"/>
</dbReference>
<dbReference type="GO" id="GO:0005737">
    <property type="term" value="C:cytoplasm"/>
    <property type="evidence" value="ECO:0007669"/>
    <property type="project" value="TreeGrafter"/>
</dbReference>
<protein>
    <submittedName>
        <fullName evidence="3">W2 domain-containing protein</fullName>
    </submittedName>
</protein>
<dbReference type="SUPFAM" id="SSF48371">
    <property type="entry name" value="ARM repeat"/>
    <property type="match status" value="1"/>
</dbReference>
<name>A0A8H7D4H8_9AGAR</name>
<dbReference type="Pfam" id="PF02020">
    <property type="entry name" value="W2"/>
    <property type="match status" value="1"/>
</dbReference>
<dbReference type="SMART" id="SM00515">
    <property type="entry name" value="eIF5C"/>
    <property type="match status" value="1"/>
</dbReference>
<dbReference type="InterPro" id="IPR051245">
    <property type="entry name" value="eIF5-mimic_regulator"/>
</dbReference>
<dbReference type="OrthoDB" id="1727522at2759"/>
<dbReference type="Proteomes" id="UP000620124">
    <property type="component" value="Unassembled WGS sequence"/>
</dbReference>
<evidence type="ECO:0000256" key="1">
    <source>
        <dbReference type="SAM" id="MobiDB-lite"/>
    </source>
</evidence>
<dbReference type="GO" id="GO:0016020">
    <property type="term" value="C:membrane"/>
    <property type="evidence" value="ECO:0007669"/>
    <property type="project" value="TreeGrafter"/>
</dbReference>
<evidence type="ECO:0000313" key="4">
    <source>
        <dbReference type="Proteomes" id="UP000620124"/>
    </source>
</evidence>
<organism evidence="3 4">
    <name type="scientific">Mycena venus</name>
    <dbReference type="NCBI Taxonomy" id="2733690"/>
    <lineage>
        <taxon>Eukaryota</taxon>
        <taxon>Fungi</taxon>
        <taxon>Dikarya</taxon>
        <taxon>Basidiomycota</taxon>
        <taxon>Agaricomycotina</taxon>
        <taxon>Agaricomycetes</taxon>
        <taxon>Agaricomycetidae</taxon>
        <taxon>Agaricales</taxon>
        <taxon>Marasmiineae</taxon>
        <taxon>Mycenaceae</taxon>
        <taxon>Mycena</taxon>
    </lineage>
</organism>